<name>A0A0F9W885_9ZZZZ</name>
<dbReference type="EMBL" id="LAZR01000009">
    <property type="protein sequence ID" value="KKO08513.1"/>
    <property type="molecule type" value="Genomic_DNA"/>
</dbReference>
<reference evidence="1" key="1">
    <citation type="journal article" date="2015" name="Nature">
        <title>Complex archaea that bridge the gap between prokaryotes and eukaryotes.</title>
        <authorList>
            <person name="Spang A."/>
            <person name="Saw J.H."/>
            <person name="Jorgensen S.L."/>
            <person name="Zaremba-Niedzwiedzka K."/>
            <person name="Martijn J."/>
            <person name="Lind A.E."/>
            <person name="van Eijk R."/>
            <person name="Schleper C."/>
            <person name="Guy L."/>
            <person name="Ettema T.J."/>
        </authorList>
    </citation>
    <scope>NUCLEOTIDE SEQUENCE</scope>
</reference>
<dbReference type="InterPro" id="IPR036869">
    <property type="entry name" value="J_dom_sf"/>
</dbReference>
<gene>
    <name evidence="1" type="ORF">LCGC14_0044530</name>
</gene>
<dbReference type="SUPFAM" id="SSF46565">
    <property type="entry name" value="Chaperone J-domain"/>
    <property type="match status" value="1"/>
</dbReference>
<accession>A0A0F9W885</accession>
<organism evidence="1">
    <name type="scientific">marine sediment metagenome</name>
    <dbReference type="NCBI Taxonomy" id="412755"/>
    <lineage>
        <taxon>unclassified sequences</taxon>
        <taxon>metagenomes</taxon>
        <taxon>ecological metagenomes</taxon>
    </lineage>
</organism>
<proteinExistence type="predicted"/>
<dbReference type="AlphaFoldDB" id="A0A0F9W885"/>
<dbReference type="CDD" id="cd06257">
    <property type="entry name" value="DnaJ"/>
    <property type="match status" value="1"/>
</dbReference>
<evidence type="ECO:0000313" key="1">
    <source>
        <dbReference type="EMBL" id="KKO08513.1"/>
    </source>
</evidence>
<sequence>MDLNAEQILNMGLRDASKIFSGDEKADKKSFRTLAARWHPDHCQDPKAADVFAKLVTLRDAARGEPSMLVTRYIFTKADGRRQAMRTLSKHETDIGTLLVGPISVAQIFDADLLDIAEAELRNLSGFKFADTKMEDQMRKFLPRNKSRVDLVDGKTLITHSRQNGEVLLADLLSGDGPMEPVHAAWLCSGLMNIAAWLTWAGKVHGAIGPDTVMVDPKTHAVRLVAGWGFATDVGTRPVLLPNRSLQIAPQMAVKDMTADPSLDLELIRRTTCEAMGAASLSQLSGLGLPEPIRNWLMLPPGKDGIADYSKWQKALTDAWGVRRFAKYTGNGAGVYAL</sequence>
<protein>
    <recommendedName>
        <fullName evidence="2">J domain-containing protein</fullName>
    </recommendedName>
</protein>
<dbReference type="InterPro" id="IPR001623">
    <property type="entry name" value="DnaJ_domain"/>
</dbReference>
<evidence type="ECO:0008006" key="2">
    <source>
        <dbReference type="Google" id="ProtNLM"/>
    </source>
</evidence>
<comment type="caution">
    <text evidence="1">The sequence shown here is derived from an EMBL/GenBank/DDBJ whole genome shotgun (WGS) entry which is preliminary data.</text>
</comment>